<organism evidence="3">
    <name type="scientific">Singulisphaera sp. Ch08</name>
    <dbReference type="NCBI Taxonomy" id="3120278"/>
    <lineage>
        <taxon>Bacteria</taxon>
        <taxon>Pseudomonadati</taxon>
        <taxon>Planctomycetota</taxon>
        <taxon>Planctomycetia</taxon>
        <taxon>Isosphaerales</taxon>
        <taxon>Isosphaeraceae</taxon>
        <taxon>Singulisphaera</taxon>
    </lineage>
</organism>
<dbReference type="AlphaFoldDB" id="A0AAU7CDV5"/>
<accession>A0AAU7CDV5</accession>
<sequence>MNDRRSMTVSPLWLQGSILTFIIGFSILSFSAIRIYQDHAPIPEQIVDEAGKVLFTKQQILDGQEQFLTYGLMQFGTVYGHGAYLGPDFTADYLHRMAAHMNKRYGDDEAARGRTLRELQANRYDPKTGTLIWTEGQVSAFDEIHAHFGELMYSRKTSGEGLKANMITDAADTRAITSFIAWTAWTGVARRPGKTYSYTNNWPPEELVGNTLTGDAIMWSTLSLVTLLGGSGLALGLYGRHARVIGWHETEEKQVRFVPPSSVALTPAQRVTAWFFLVVAALFLLQNLVGGATVHYMVEAGGFFGIDLPKWLPYNLTRTWHLQMAIFFVATAYLAAGIFLAPLIAGREPRGQGVLATLLLGALAVVVFGSLGGEYLSYHNHLPRGLRSFFGAQGWEYLELGRFWMYLLIVGMVLWVVIVYRGLRPRLAIESRGNLPWLFLYSSLSIPAFYAVGLLTHTQSTFAIGDFWRFWVVHLWVEDFLELFTTMLVALIFVLMGIVSERSATRLIYFDVMLYSIGGVVGTLHHCYFSGGPAVEMALGAFFSAAEVIPLTLLTVEAWSFLQLGSRQQAVGGTVFPHRYAVLFLASVGFWNFLGAGVFGFLINLPVVSYYEIGTLLTSNHGHAAFMGVYGMLALALLVFCTRYLARPEDWSEGLVRFSFWATNIGLMLMILGHLFPLGVLQLGDVVTNGYWHARTEWFKNYPWLSWARMPGDVVFMAGSAPLVWLTLKVALRTRKSEAPLDQTGSALEATLYTEITPAGTIE</sequence>
<proteinExistence type="predicted"/>
<feature type="transmembrane region" description="Helical" evidence="1">
    <location>
        <begin position="658"/>
        <end position="676"/>
    </location>
</feature>
<feature type="transmembrane region" description="Helical" evidence="1">
    <location>
        <begin position="216"/>
        <end position="238"/>
    </location>
</feature>
<keyword evidence="1" id="KW-0472">Membrane</keyword>
<name>A0AAU7CDV5_9BACT</name>
<protein>
    <submittedName>
        <fullName evidence="3">Cbb3-type cytochrome c oxidase subunit I</fullName>
    </submittedName>
</protein>
<feature type="transmembrane region" description="Helical" evidence="1">
    <location>
        <begin position="623"/>
        <end position="646"/>
    </location>
</feature>
<dbReference type="GO" id="GO:0020037">
    <property type="term" value="F:heme binding"/>
    <property type="evidence" value="ECO:0007669"/>
    <property type="project" value="InterPro"/>
</dbReference>
<dbReference type="Pfam" id="PF22085">
    <property type="entry name" value="NorB_cytochrome_c-like"/>
    <property type="match status" value="1"/>
</dbReference>
<feature type="domain" description="Nitric oxide reductase subunit B cytochrome c-like" evidence="2">
    <location>
        <begin position="43"/>
        <end position="204"/>
    </location>
</feature>
<dbReference type="Pfam" id="PF00115">
    <property type="entry name" value="COX1"/>
    <property type="match status" value="1"/>
</dbReference>
<dbReference type="InterPro" id="IPR036927">
    <property type="entry name" value="Cyt_c_oxase-like_su1_sf"/>
</dbReference>
<dbReference type="GO" id="GO:0004129">
    <property type="term" value="F:cytochrome-c oxidase activity"/>
    <property type="evidence" value="ECO:0007669"/>
    <property type="project" value="InterPro"/>
</dbReference>
<keyword evidence="1" id="KW-0812">Transmembrane</keyword>
<dbReference type="GO" id="GO:0016020">
    <property type="term" value="C:membrane"/>
    <property type="evidence" value="ECO:0007669"/>
    <property type="project" value="InterPro"/>
</dbReference>
<gene>
    <name evidence="3" type="ORF">V5E97_33170</name>
</gene>
<feature type="transmembrane region" description="Helical" evidence="1">
    <location>
        <begin position="480"/>
        <end position="500"/>
    </location>
</feature>
<dbReference type="PANTHER" id="PTHR10422">
    <property type="entry name" value="CYTOCHROME C OXIDASE SUBUNIT 1"/>
    <property type="match status" value="1"/>
</dbReference>
<dbReference type="RefSeq" id="WP_406695860.1">
    <property type="nucleotide sequence ID" value="NZ_CP155447.1"/>
</dbReference>
<dbReference type="PANTHER" id="PTHR10422:SF38">
    <property type="entry name" value="CYTOCHROME B SUBUNIT OF NITRIC OXIDE REDUCTASE"/>
    <property type="match status" value="1"/>
</dbReference>
<evidence type="ECO:0000256" key="1">
    <source>
        <dbReference type="SAM" id="Phobius"/>
    </source>
</evidence>
<dbReference type="Gene3D" id="1.20.210.10">
    <property type="entry name" value="Cytochrome c oxidase-like, subunit I domain"/>
    <property type="match status" value="1"/>
</dbReference>
<evidence type="ECO:0000259" key="2">
    <source>
        <dbReference type="Pfam" id="PF22085"/>
    </source>
</evidence>
<feature type="transmembrane region" description="Helical" evidence="1">
    <location>
        <begin position="274"/>
        <end position="298"/>
    </location>
</feature>
<feature type="transmembrane region" description="Helical" evidence="1">
    <location>
        <begin position="353"/>
        <end position="373"/>
    </location>
</feature>
<dbReference type="GO" id="GO:0009060">
    <property type="term" value="P:aerobic respiration"/>
    <property type="evidence" value="ECO:0007669"/>
    <property type="project" value="InterPro"/>
</dbReference>
<feature type="transmembrane region" description="Helical" evidence="1">
    <location>
        <begin position="318"/>
        <end position="341"/>
    </location>
</feature>
<feature type="transmembrane region" description="Helical" evidence="1">
    <location>
        <begin position="512"/>
        <end position="531"/>
    </location>
</feature>
<feature type="transmembrane region" description="Helical" evidence="1">
    <location>
        <begin position="580"/>
        <end position="603"/>
    </location>
</feature>
<evidence type="ECO:0000313" key="3">
    <source>
        <dbReference type="EMBL" id="XBH03122.1"/>
    </source>
</evidence>
<dbReference type="EMBL" id="CP155447">
    <property type="protein sequence ID" value="XBH03122.1"/>
    <property type="molecule type" value="Genomic_DNA"/>
</dbReference>
<dbReference type="InterPro" id="IPR054309">
    <property type="entry name" value="NorB_cytochrome_c-like"/>
</dbReference>
<reference evidence="3" key="1">
    <citation type="submission" date="2024-05" db="EMBL/GenBank/DDBJ databases">
        <title>Planctomycetes of the genus Singulisphaera possess chitinolytic capabilities.</title>
        <authorList>
            <person name="Ivanova A."/>
        </authorList>
    </citation>
    <scope>NUCLEOTIDE SEQUENCE</scope>
    <source>
        <strain evidence="3">Ch08T</strain>
    </source>
</reference>
<feature type="transmembrane region" description="Helical" evidence="1">
    <location>
        <begin position="435"/>
        <end position="460"/>
    </location>
</feature>
<feature type="transmembrane region" description="Helical" evidence="1">
    <location>
        <begin position="714"/>
        <end position="732"/>
    </location>
</feature>
<feature type="transmembrane region" description="Helical" evidence="1">
    <location>
        <begin position="12"/>
        <end position="36"/>
    </location>
</feature>
<keyword evidence="1" id="KW-1133">Transmembrane helix</keyword>
<feature type="transmembrane region" description="Helical" evidence="1">
    <location>
        <begin position="403"/>
        <end position="423"/>
    </location>
</feature>
<dbReference type="InterPro" id="IPR000883">
    <property type="entry name" value="Cyt_C_Oxase_1"/>
</dbReference>
<feature type="transmembrane region" description="Helical" evidence="1">
    <location>
        <begin position="537"/>
        <end position="559"/>
    </location>
</feature>
<dbReference type="SUPFAM" id="SSF81442">
    <property type="entry name" value="Cytochrome c oxidase subunit I-like"/>
    <property type="match status" value="1"/>
</dbReference>